<dbReference type="RefSeq" id="WP_052157284.1">
    <property type="nucleotide sequence ID" value="NZ_FNQJ01000050.1"/>
</dbReference>
<dbReference type="GO" id="GO:0043565">
    <property type="term" value="F:sequence-specific DNA binding"/>
    <property type="evidence" value="ECO:0007669"/>
    <property type="project" value="InterPro"/>
</dbReference>
<dbReference type="Pfam" id="PF12833">
    <property type="entry name" value="HTH_18"/>
    <property type="match status" value="1"/>
</dbReference>
<evidence type="ECO:0000256" key="2">
    <source>
        <dbReference type="ARBA" id="ARBA00023125"/>
    </source>
</evidence>
<dbReference type="Proteomes" id="UP000199002">
    <property type="component" value="Unassembled WGS sequence"/>
</dbReference>
<keyword evidence="3" id="KW-0804">Transcription</keyword>
<name>A0A1H4FA26_9BURK</name>
<dbReference type="SUPFAM" id="SSF46689">
    <property type="entry name" value="Homeodomain-like"/>
    <property type="match status" value="2"/>
</dbReference>
<dbReference type="InterPro" id="IPR009057">
    <property type="entry name" value="Homeodomain-like_sf"/>
</dbReference>
<accession>A0A1H4FA26</accession>
<evidence type="ECO:0000256" key="3">
    <source>
        <dbReference type="ARBA" id="ARBA00023163"/>
    </source>
</evidence>
<gene>
    <name evidence="5" type="ORF">SAMN05421875_15016</name>
</gene>
<dbReference type="STRING" id="592050.SAMN05421875_15016"/>
<keyword evidence="1" id="KW-0805">Transcription regulation</keyword>
<dbReference type="PROSITE" id="PS00041">
    <property type="entry name" value="HTH_ARAC_FAMILY_1"/>
    <property type="match status" value="1"/>
</dbReference>
<keyword evidence="6" id="KW-1185">Reference proteome</keyword>
<dbReference type="PANTHER" id="PTHR46796">
    <property type="entry name" value="HTH-TYPE TRANSCRIPTIONAL ACTIVATOR RHAS-RELATED"/>
    <property type="match status" value="1"/>
</dbReference>
<sequence length="283" mass="30994">MNQSTPLPNASLLNQLLRFTPTARMFFSGNLCTLTQGSEADGLKQGTMHLLSRGELQLTRKGFAPLNVRAPSVLLLPRALEHWVQGSGPQGVDLMCATLSELAPPLDMILPDVTVIDLTATSSLQRPVELLFEEAEARAFGYRAAIDRLLQYTFVVLVRHLIDRQLLSGGVLEAMVDSRLGVVLSMLHESPEHDWTLDSMAELAHLSRSAFALRFVQVVGIPPLTYLTHWRMAVARNLLAQGQAVKAVASQVGYGNATAFARAFQRASGQSPSAWQMEHLSQP</sequence>
<dbReference type="InterPro" id="IPR018060">
    <property type="entry name" value="HTH_AraC"/>
</dbReference>
<feature type="domain" description="HTH araC/xylS-type" evidence="4">
    <location>
        <begin position="181"/>
        <end position="278"/>
    </location>
</feature>
<dbReference type="Pfam" id="PF12852">
    <property type="entry name" value="Cupin_6"/>
    <property type="match status" value="1"/>
</dbReference>
<dbReference type="GeneID" id="34231449"/>
<evidence type="ECO:0000259" key="4">
    <source>
        <dbReference type="PROSITE" id="PS01124"/>
    </source>
</evidence>
<dbReference type="PANTHER" id="PTHR46796:SF7">
    <property type="entry name" value="ARAC FAMILY TRANSCRIPTIONAL REGULATOR"/>
    <property type="match status" value="1"/>
</dbReference>
<dbReference type="InterPro" id="IPR018062">
    <property type="entry name" value="HTH_AraC-typ_CS"/>
</dbReference>
<keyword evidence="2 5" id="KW-0238">DNA-binding</keyword>
<dbReference type="EMBL" id="FNQJ01000050">
    <property type="protein sequence ID" value="SEA93332.1"/>
    <property type="molecule type" value="Genomic_DNA"/>
</dbReference>
<evidence type="ECO:0000313" key="5">
    <source>
        <dbReference type="EMBL" id="SEA93332.1"/>
    </source>
</evidence>
<protein>
    <submittedName>
        <fullName evidence="5">AraC-type DNA-binding protein</fullName>
    </submittedName>
</protein>
<dbReference type="AlphaFoldDB" id="A0A1H4FA26"/>
<proteinExistence type="predicted"/>
<dbReference type="InterPro" id="IPR032783">
    <property type="entry name" value="AraC_lig"/>
</dbReference>
<dbReference type="SMART" id="SM00342">
    <property type="entry name" value="HTH_ARAC"/>
    <property type="match status" value="1"/>
</dbReference>
<dbReference type="Gene3D" id="1.10.10.60">
    <property type="entry name" value="Homeodomain-like"/>
    <property type="match status" value="2"/>
</dbReference>
<dbReference type="PROSITE" id="PS01124">
    <property type="entry name" value="HTH_ARAC_FAMILY_2"/>
    <property type="match status" value="1"/>
</dbReference>
<evidence type="ECO:0000313" key="6">
    <source>
        <dbReference type="Proteomes" id="UP000199002"/>
    </source>
</evidence>
<organism evidence="5 6">
    <name type="scientific">Acidovorax soli</name>
    <dbReference type="NCBI Taxonomy" id="592050"/>
    <lineage>
        <taxon>Bacteria</taxon>
        <taxon>Pseudomonadati</taxon>
        <taxon>Pseudomonadota</taxon>
        <taxon>Betaproteobacteria</taxon>
        <taxon>Burkholderiales</taxon>
        <taxon>Comamonadaceae</taxon>
        <taxon>Acidovorax</taxon>
    </lineage>
</organism>
<dbReference type="GO" id="GO:0003700">
    <property type="term" value="F:DNA-binding transcription factor activity"/>
    <property type="evidence" value="ECO:0007669"/>
    <property type="project" value="InterPro"/>
</dbReference>
<dbReference type="InterPro" id="IPR050204">
    <property type="entry name" value="AraC_XylS_family_regulators"/>
</dbReference>
<evidence type="ECO:0000256" key="1">
    <source>
        <dbReference type="ARBA" id="ARBA00023015"/>
    </source>
</evidence>
<reference evidence="6" key="1">
    <citation type="submission" date="2016-10" db="EMBL/GenBank/DDBJ databases">
        <authorList>
            <person name="Varghese N."/>
            <person name="Submissions S."/>
        </authorList>
    </citation>
    <scope>NUCLEOTIDE SEQUENCE [LARGE SCALE GENOMIC DNA]</scope>
    <source>
        <strain evidence="6">DSM 25157</strain>
    </source>
</reference>